<dbReference type="Proteomes" id="UP001519887">
    <property type="component" value="Unassembled WGS sequence"/>
</dbReference>
<evidence type="ECO:0000259" key="3">
    <source>
        <dbReference type="Pfam" id="PF09335"/>
    </source>
</evidence>
<evidence type="ECO:0000256" key="1">
    <source>
        <dbReference type="ARBA" id="ARBA00010792"/>
    </source>
</evidence>
<sequence>MDWIHNFIDSMLQWIQGLGYFGIVIGLAIEVIPSEIVLAYGGYLVSDAGGHQITFLGAVIFGVIGAIVQQWILYAIGRYAGRPFFEKYGKYIKIKPKHLDTAEGWFNKYGSGIVFTARFVPIMRQAISIPAGMARMNFWLFTLLTALASIPWSLLFVYLGWKLGDQWENIDEKAAPYVQPALLIALAVLVIYVMVKVLKGRGKSV</sequence>
<dbReference type="Pfam" id="PF09335">
    <property type="entry name" value="VTT_dom"/>
    <property type="match status" value="1"/>
</dbReference>
<feature type="transmembrane region" description="Helical" evidence="2">
    <location>
        <begin position="20"/>
        <end position="43"/>
    </location>
</feature>
<dbReference type="RefSeq" id="WP_210038309.1">
    <property type="nucleotide sequence ID" value="NZ_JBHLVU010000022.1"/>
</dbReference>
<comment type="similarity">
    <text evidence="1">Belongs to the DedA family.</text>
</comment>
<dbReference type="InterPro" id="IPR051311">
    <property type="entry name" value="DedA_domain"/>
</dbReference>
<feature type="transmembrane region" description="Helical" evidence="2">
    <location>
        <begin position="55"/>
        <end position="77"/>
    </location>
</feature>
<dbReference type="PANTHER" id="PTHR42709:SF8">
    <property type="entry name" value="UNDECAPRENYL PHOSPHATE TRANSPORTER A"/>
    <property type="match status" value="1"/>
</dbReference>
<feature type="transmembrane region" description="Helical" evidence="2">
    <location>
        <begin position="181"/>
        <end position="198"/>
    </location>
</feature>
<feature type="transmembrane region" description="Helical" evidence="2">
    <location>
        <begin position="138"/>
        <end position="161"/>
    </location>
</feature>
<keyword evidence="2" id="KW-0472">Membrane</keyword>
<dbReference type="InterPro" id="IPR032816">
    <property type="entry name" value="VTT_dom"/>
</dbReference>
<evidence type="ECO:0000313" key="5">
    <source>
        <dbReference type="Proteomes" id="UP001519887"/>
    </source>
</evidence>
<dbReference type="EMBL" id="JAHZIK010000827">
    <property type="protein sequence ID" value="MBW7457364.1"/>
    <property type="molecule type" value="Genomic_DNA"/>
</dbReference>
<proteinExistence type="inferred from homology"/>
<dbReference type="PANTHER" id="PTHR42709">
    <property type="entry name" value="ALKALINE PHOSPHATASE LIKE PROTEIN"/>
    <property type="match status" value="1"/>
</dbReference>
<evidence type="ECO:0000313" key="4">
    <source>
        <dbReference type="EMBL" id="MBW7457364.1"/>
    </source>
</evidence>
<keyword evidence="5" id="KW-1185">Reference proteome</keyword>
<protein>
    <submittedName>
        <fullName evidence="4">DedA family protein</fullName>
    </submittedName>
</protein>
<reference evidence="4 5" key="1">
    <citation type="submission" date="2021-07" db="EMBL/GenBank/DDBJ databases">
        <title>Paenibacillus radiodurans sp. nov., isolated from the southeastern edge of Tengger Desert.</title>
        <authorList>
            <person name="Zhang G."/>
        </authorList>
    </citation>
    <scope>NUCLEOTIDE SEQUENCE [LARGE SCALE GENOMIC DNA]</scope>
    <source>
        <strain evidence="4 5">CCM 7311</strain>
    </source>
</reference>
<accession>A0ABS7C8W9</accession>
<name>A0ABS7C8W9_9BACL</name>
<keyword evidence="2" id="KW-1133">Transmembrane helix</keyword>
<organism evidence="4 5">
    <name type="scientific">Paenibacillus sepulcri</name>
    <dbReference type="NCBI Taxonomy" id="359917"/>
    <lineage>
        <taxon>Bacteria</taxon>
        <taxon>Bacillati</taxon>
        <taxon>Bacillota</taxon>
        <taxon>Bacilli</taxon>
        <taxon>Bacillales</taxon>
        <taxon>Paenibacillaceae</taxon>
        <taxon>Paenibacillus</taxon>
    </lineage>
</organism>
<keyword evidence="2" id="KW-0812">Transmembrane</keyword>
<comment type="caution">
    <text evidence="4">The sequence shown here is derived from an EMBL/GenBank/DDBJ whole genome shotgun (WGS) entry which is preliminary data.</text>
</comment>
<feature type="domain" description="VTT" evidence="3">
    <location>
        <begin position="32"/>
        <end position="161"/>
    </location>
</feature>
<gene>
    <name evidence="4" type="ORF">K0U00_25305</name>
</gene>
<evidence type="ECO:0000256" key="2">
    <source>
        <dbReference type="SAM" id="Phobius"/>
    </source>
</evidence>